<dbReference type="InterPro" id="IPR051564">
    <property type="entry name" value="LRR_receptor-like_kinase"/>
</dbReference>
<keyword evidence="2" id="KW-0808">Transferase</keyword>
<proteinExistence type="predicted"/>
<name>A0AAE2CHC9_9LAMI</name>
<dbReference type="Pfam" id="PF07714">
    <property type="entry name" value="PK_Tyr_Ser-Thr"/>
    <property type="match status" value="1"/>
</dbReference>
<dbReference type="AlphaFoldDB" id="A0AAE2CHC9"/>
<dbReference type="GO" id="GO:0004713">
    <property type="term" value="F:protein tyrosine kinase activity"/>
    <property type="evidence" value="ECO:0007669"/>
    <property type="project" value="InterPro"/>
</dbReference>
<dbReference type="GO" id="GO:0016020">
    <property type="term" value="C:membrane"/>
    <property type="evidence" value="ECO:0007669"/>
    <property type="project" value="TreeGrafter"/>
</dbReference>
<reference evidence="2" key="2">
    <citation type="journal article" date="2024" name="Plant">
        <title>Genomic evolution and insights into agronomic trait innovations of Sesamum species.</title>
        <authorList>
            <person name="Miao H."/>
            <person name="Wang L."/>
            <person name="Qu L."/>
            <person name="Liu H."/>
            <person name="Sun Y."/>
            <person name="Le M."/>
            <person name="Wang Q."/>
            <person name="Wei S."/>
            <person name="Zheng Y."/>
            <person name="Lin W."/>
            <person name="Duan Y."/>
            <person name="Cao H."/>
            <person name="Xiong S."/>
            <person name="Wang X."/>
            <person name="Wei L."/>
            <person name="Li C."/>
            <person name="Ma Q."/>
            <person name="Ju M."/>
            <person name="Zhao R."/>
            <person name="Li G."/>
            <person name="Mu C."/>
            <person name="Tian Q."/>
            <person name="Mei H."/>
            <person name="Zhang T."/>
            <person name="Gao T."/>
            <person name="Zhang H."/>
        </authorList>
    </citation>
    <scope>NUCLEOTIDE SEQUENCE</scope>
    <source>
        <strain evidence="2">3651</strain>
    </source>
</reference>
<dbReference type="SMART" id="SM00219">
    <property type="entry name" value="TyrKc"/>
    <property type="match status" value="1"/>
</dbReference>
<dbReference type="GO" id="GO:0005524">
    <property type="term" value="F:ATP binding"/>
    <property type="evidence" value="ECO:0007669"/>
    <property type="project" value="InterPro"/>
</dbReference>
<evidence type="ECO:0000313" key="3">
    <source>
        <dbReference type="Proteomes" id="UP001293254"/>
    </source>
</evidence>
<dbReference type="InterPro" id="IPR020635">
    <property type="entry name" value="Tyr_kinase_cat_dom"/>
</dbReference>
<accession>A0AAE2CHC9</accession>
<dbReference type="PROSITE" id="PS50011">
    <property type="entry name" value="PROTEIN_KINASE_DOM"/>
    <property type="match status" value="1"/>
</dbReference>
<dbReference type="Gene3D" id="1.10.510.10">
    <property type="entry name" value="Transferase(Phosphotransferase) domain 1"/>
    <property type="match status" value="1"/>
</dbReference>
<dbReference type="PROSITE" id="PS00108">
    <property type="entry name" value="PROTEIN_KINASE_ST"/>
    <property type="match status" value="1"/>
</dbReference>
<dbReference type="PANTHER" id="PTHR48055:SF55">
    <property type="entry name" value="PROTEIN KINASE DOMAIN-CONTAINING PROTEIN"/>
    <property type="match status" value="1"/>
</dbReference>
<dbReference type="Proteomes" id="UP001293254">
    <property type="component" value="Unassembled WGS sequence"/>
</dbReference>
<feature type="domain" description="Protein kinase" evidence="1">
    <location>
        <begin position="1"/>
        <end position="178"/>
    </location>
</feature>
<dbReference type="InterPro" id="IPR011009">
    <property type="entry name" value="Kinase-like_dom_sf"/>
</dbReference>
<keyword evidence="2" id="KW-0675">Receptor</keyword>
<gene>
    <name evidence="2" type="ORF">Salat_1797300</name>
</gene>
<keyword evidence="3" id="KW-1185">Reference proteome</keyword>
<protein>
    <submittedName>
        <fullName evidence="2">LRR receptor-like serine/threonine-protein kinase</fullName>
    </submittedName>
</protein>
<keyword evidence="2" id="KW-0418">Kinase</keyword>
<dbReference type="PANTHER" id="PTHR48055">
    <property type="entry name" value="LEUCINE-RICH REPEAT RECEPTOR PROTEIN KINASE EMS1"/>
    <property type="match status" value="1"/>
</dbReference>
<dbReference type="InterPro" id="IPR008271">
    <property type="entry name" value="Ser/Thr_kinase_AS"/>
</dbReference>
<evidence type="ECO:0000259" key="1">
    <source>
        <dbReference type="PROSITE" id="PS50011"/>
    </source>
</evidence>
<dbReference type="SUPFAM" id="SSF56112">
    <property type="entry name" value="Protein kinase-like (PK-like)"/>
    <property type="match status" value="1"/>
</dbReference>
<dbReference type="InterPro" id="IPR001245">
    <property type="entry name" value="Ser-Thr/Tyr_kinase_cat_dom"/>
</dbReference>
<comment type="caution">
    <text evidence="2">The sequence shown here is derived from an EMBL/GenBank/DDBJ whole genome shotgun (WGS) entry which is preliminary data.</text>
</comment>
<organism evidence="2 3">
    <name type="scientific">Sesamum alatum</name>
    <dbReference type="NCBI Taxonomy" id="300844"/>
    <lineage>
        <taxon>Eukaryota</taxon>
        <taxon>Viridiplantae</taxon>
        <taxon>Streptophyta</taxon>
        <taxon>Embryophyta</taxon>
        <taxon>Tracheophyta</taxon>
        <taxon>Spermatophyta</taxon>
        <taxon>Magnoliopsida</taxon>
        <taxon>eudicotyledons</taxon>
        <taxon>Gunneridae</taxon>
        <taxon>Pentapetalae</taxon>
        <taxon>asterids</taxon>
        <taxon>lamiids</taxon>
        <taxon>Lamiales</taxon>
        <taxon>Pedaliaceae</taxon>
        <taxon>Sesamum</taxon>
    </lineage>
</organism>
<dbReference type="EMBL" id="JACGWO010000007">
    <property type="protein sequence ID" value="KAK4422150.1"/>
    <property type="molecule type" value="Genomic_DNA"/>
</dbReference>
<evidence type="ECO:0000313" key="2">
    <source>
        <dbReference type="EMBL" id="KAK4422150.1"/>
    </source>
</evidence>
<dbReference type="InterPro" id="IPR000719">
    <property type="entry name" value="Prot_kinase_dom"/>
</dbReference>
<sequence>MANGSLDDWLHQDKRLAGPDQGQRQHLTLIQRLNIAIDVTSALDYLHLNCGTPLVHRDIKPSNILLDDEFVAHVSEFGLAKFIQEATQSLSSSQNNKYGMGRESSTYGDVYSYGILLLELFTGKRPTDDVFTNGRCIHTFAKMAIPERVMEIVDPKLEKEWRPAGLLVNSTQLETPSLGFDYSLKEMAHWISDQSLNSEVVPT</sequence>
<reference evidence="2" key="1">
    <citation type="submission" date="2020-06" db="EMBL/GenBank/DDBJ databases">
        <authorList>
            <person name="Li T."/>
            <person name="Hu X."/>
            <person name="Zhang T."/>
            <person name="Song X."/>
            <person name="Zhang H."/>
            <person name="Dai N."/>
            <person name="Sheng W."/>
            <person name="Hou X."/>
            <person name="Wei L."/>
        </authorList>
    </citation>
    <scope>NUCLEOTIDE SEQUENCE</scope>
    <source>
        <strain evidence="2">3651</strain>
        <tissue evidence="2">Leaf</tissue>
    </source>
</reference>